<protein>
    <recommendedName>
        <fullName evidence="4">Lipoprotein</fullName>
    </recommendedName>
</protein>
<dbReference type="PROSITE" id="PS51257">
    <property type="entry name" value="PROKAR_LIPOPROTEIN"/>
    <property type="match status" value="1"/>
</dbReference>
<accession>A0ABY6PR96</accession>
<gene>
    <name evidence="2" type="ORF">NEH16_11270</name>
</gene>
<evidence type="ECO:0008006" key="4">
    <source>
        <dbReference type="Google" id="ProtNLM"/>
    </source>
</evidence>
<dbReference type="Proteomes" id="UP001164963">
    <property type="component" value="Chromosome"/>
</dbReference>
<feature type="compositionally biased region" description="Low complexity" evidence="1">
    <location>
        <begin position="26"/>
        <end position="41"/>
    </location>
</feature>
<sequence>MTFVRRTAALLLTASALTGCGTELVSDGGAASPAPSASGQGVEQGGDANPHYAENHAFQSTLDLSEADRVRGEAEVKRVKRGLAALAEGQKSTEDSVFHALHALGYPDGSVTTGTFGPHRTSFTVTLGTLCVDGSLDGVVNGLVNAEAHGRYMEGTGCVKPRGGH</sequence>
<evidence type="ECO:0000256" key="1">
    <source>
        <dbReference type="SAM" id="MobiDB-lite"/>
    </source>
</evidence>
<organism evidence="2 3">
    <name type="scientific">Streptomyces drozdowiczii</name>
    <dbReference type="NCBI Taxonomy" id="202862"/>
    <lineage>
        <taxon>Bacteria</taxon>
        <taxon>Bacillati</taxon>
        <taxon>Actinomycetota</taxon>
        <taxon>Actinomycetes</taxon>
        <taxon>Kitasatosporales</taxon>
        <taxon>Streptomycetaceae</taxon>
        <taxon>Streptomyces</taxon>
    </lineage>
</organism>
<proteinExistence type="predicted"/>
<name>A0ABY6PR96_9ACTN</name>
<dbReference type="EMBL" id="CP098740">
    <property type="protein sequence ID" value="UZK54642.1"/>
    <property type="molecule type" value="Genomic_DNA"/>
</dbReference>
<keyword evidence="3" id="KW-1185">Reference proteome</keyword>
<reference evidence="2" key="1">
    <citation type="journal article" date="2022" name="Front. Microbiol.">
        <title>Mirubactin C rescues the lethal effect of cell wall biosynthesis mutations in Bacillus subtilis.</title>
        <authorList>
            <person name="Kepplinger B."/>
            <person name="Wen X."/>
            <person name="Tyler A.R."/>
            <person name="Kim B.Y."/>
            <person name="Brown J."/>
            <person name="Banks P."/>
            <person name="Dashti Y."/>
            <person name="Mackenzie E.S."/>
            <person name="Wills C."/>
            <person name="Kawai Y."/>
            <person name="Waldron K.J."/>
            <person name="Allenby N.E.E."/>
            <person name="Wu L.J."/>
            <person name="Hall M.J."/>
            <person name="Errington J."/>
        </authorList>
    </citation>
    <scope>NUCLEOTIDE SEQUENCE</scope>
    <source>
        <strain evidence="2">MDA8-470</strain>
    </source>
</reference>
<dbReference type="RefSeq" id="WP_265541781.1">
    <property type="nucleotide sequence ID" value="NZ_CP098740.1"/>
</dbReference>
<evidence type="ECO:0000313" key="3">
    <source>
        <dbReference type="Proteomes" id="UP001164963"/>
    </source>
</evidence>
<feature type="region of interest" description="Disordered" evidence="1">
    <location>
        <begin position="26"/>
        <end position="51"/>
    </location>
</feature>
<evidence type="ECO:0000313" key="2">
    <source>
        <dbReference type="EMBL" id="UZK54642.1"/>
    </source>
</evidence>